<dbReference type="EMBL" id="JACEFF010000940">
    <property type="protein sequence ID" value="KAH9627762.1"/>
    <property type="molecule type" value="Genomic_DNA"/>
</dbReference>
<dbReference type="InterPro" id="IPR049163">
    <property type="entry name" value="Pif1-like_2B_dom"/>
</dbReference>
<dbReference type="AlphaFoldDB" id="A0A922LZX6"/>
<feature type="domain" description="DNA helicase Pif1-like 2B" evidence="1">
    <location>
        <begin position="138"/>
        <end position="168"/>
    </location>
</feature>
<reference evidence="2" key="1">
    <citation type="journal article" date="2021" name="G3 (Bethesda)">
        <title>Genome and transcriptome analysis of the beet armyworm Spodoptera exigua reveals targets for pest control. .</title>
        <authorList>
            <person name="Simon S."/>
            <person name="Breeschoten T."/>
            <person name="Jansen H.J."/>
            <person name="Dirks R.P."/>
            <person name="Schranz M.E."/>
            <person name="Ros V.I.D."/>
        </authorList>
    </citation>
    <scope>NUCLEOTIDE SEQUENCE</scope>
    <source>
        <strain evidence="2">TB_SE_WUR_2020</strain>
    </source>
</reference>
<comment type="caution">
    <text evidence="2">The sequence shown here is derived from an EMBL/GenBank/DDBJ whole genome shotgun (WGS) entry which is preliminary data.</text>
</comment>
<proteinExistence type="predicted"/>
<protein>
    <recommendedName>
        <fullName evidence="1">DNA helicase Pif1-like 2B domain-containing protein</fullName>
    </recommendedName>
</protein>
<evidence type="ECO:0000259" key="1">
    <source>
        <dbReference type="Pfam" id="PF21530"/>
    </source>
</evidence>
<accession>A0A922LZX6</accession>
<evidence type="ECO:0000313" key="2">
    <source>
        <dbReference type="EMBL" id="KAH9627762.1"/>
    </source>
</evidence>
<name>A0A922LZX6_SPOEX</name>
<dbReference type="Proteomes" id="UP000814243">
    <property type="component" value="Unassembled WGS sequence"/>
</dbReference>
<evidence type="ECO:0000313" key="3">
    <source>
        <dbReference type="Proteomes" id="UP000814243"/>
    </source>
</evidence>
<dbReference type="Pfam" id="PF21530">
    <property type="entry name" value="Pif1_2B_dom"/>
    <property type="match status" value="1"/>
</dbReference>
<gene>
    <name evidence="2" type="ORF">HF086_001776</name>
</gene>
<organism evidence="2 3">
    <name type="scientific">Spodoptera exigua</name>
    <name type="common">Beet armyworm</name>
    <name type="synonym">Noctua fulgens</name>
    <dbReference type="NCBI Taxonomy" id="7107"/>
    <lineage>
        <taxon>Eukaryota</taxon>
        <taxon>Metazoa</taxon>
        <taxon>Ecdysozoa</taxon>
        <taxon>Arthropoda</taxon>
        <taxon>Hexapoda</taxon>
        <taxon>Insecta</taxon>
        <taxon>Pterygota</taxon>
        <taxon>Neoptera</taxon>
        <taxon>Endopterygota</taxon>
        <taxon>Lepidoptera</taxon>
        <taxon>Glossata</taxon>
        <taxon>Ditrysia</taxon>
        <taxon>Noctuoidea</taxon>
        <taxon>Noctuidae</taxon>
        <taxon>Amphipyrinae</taxon>
        <taxon>Spodoptera</taxon>
    </lineage>
</organism>
<sequence>MFSNKPEPDPAEINSDYLAASELLSQMFQGSCVNLNIAHDLSINGHFSRDQEGYPNLENESDNRNLNENRVTDIHRKIAPPVNIERERRMEELCWNTMYPDGKNVNALDESREAETYGKHPQHNVIPVDVNNCGGLLHSLKTGKGSRVMLIRNMAISDGLVNGAKGVIKNSNGQLF</sequence>